<evidence type="ECO:0000313" key="6">
    <source>
        <dbReference type="EMBL" id="RBP48230.1"/>
    </source>
</evidence>
<dbReference type="InterPro" id="IPR020449">
    <property type="entry name" value="Tscrpt_reg_AraC-type_HTH"/>
</dbReference>
<dbReference type="Gene3D" id="1.10.10.60">
    <property type="entry name" value="Homeodomain-like"/>
    <property type="match status" value="2"/>
</dbReference>
<organism evidence="6 7">
    <name type="scientific">Roseimicrobium gellanilyticum</name>
    <dbReference type="NCBI Taxonomy" id="748857"/>
    <lineage>
        <taxon>Bacteria</taxon>
        <taxon>Pseudomonadati</taxon>
        <taxon>Verrucomicrobiota</taxon>
        <taxon>Verrucomicrobiia</taxon>
        <taxon>Verrucomicrobiales</taxon>
        <taxon>Verrucomicrobiaceae</taxon>
        <taxon>Roseimicrobium</taxon>
    </lineage>
</organism>
<gene>
    <name evidence="6" type="ORF">DES53_1011031</name>
</gene>
<dbReference type="AlphaFoldDB" id="A0A366HWE3"/>
<reference evidence="6 7" key="1">
    <citation type="submission" date="2018-06" db="EMBL/GenBank/DDBJ databases">
        <title>Genomic Encyclopedia of Type Strains, Phase IV (KMG-IV): sequencing the most valuable type-strain genomes for metagenomic binning, comparative biology and taxonomic classification.</title>
        <authorList>
            <person name="Goeker M."/>
        </authorList>
    </citation>
    <scope>NUCLEOTIDE SEQUENCE [LARGE SCALE GENOMIC DNA]</scope>
    <source>
        <strain evidence="6 7">DSM 25532</strain>
    </source>
</reference>
<evidence type="ECO:0000256" key="2">
    <source>
        <dbReference type="ARBA" id="ARBA00023125"/>
    </source>
</evidence>
<dbReference type="PROSITE" id="PS01124">
    <property type="entry name" value="HTH_ARAC_FAMILY_2"/>
    <property type="match status" value="1"/>
</dbReference>
<comment type="caution">
    <text evidence="6">The sequence shown here is derived from an EMBL/GenBank/DDBJ whole genome shotgun (WGS) entry which is preliminary data.</text>
</comment>
<dbReference type="InterPro" id="IPR018060">
    <property type="entry name" value="HTH_AraC"/>
</dbReference>
<keyword evidence="3" id="KW-0804">Transcription</keyword>
<proteinExistence type="predicted"/>
<keyword evidence="7" id="KW-1185">Reference proteome</keyword>
<dbReference type="PRINTS" id="PR00032">
    <property type="entry name" value="HTHARAC"/>
</dbReference>
<evidence type="ECO:0000259" key="5">
    <source>
        <dbReference type="PROSITE" id="PS01124"/>
    </source>
</evidence>
<dbReference type="PANTHER" id="PTHR43280">
    <property type="entry name" value="ARAC-FAMILY TRANSCRIPTIONAL REGULATOR"/>
    <property type="match status" value="1"/>
</dbReference>
<dbReference type="Proteomes" id="UP000253426">
    <property type="component" value="Unassembled WGS sequence"/>
</dbReference>
<name>A0A366HWE3_9BACT</name>
<dbReference type="RefSeq" id="WP_170156868.1">
    <property type="nucleotide sequence ID" value="NZ_QNRR01000001.1"/>
</dbReference>
<keyword evidence="1" id="KW-0805">Transcription regulation</keyword>
<dbReference type="SUPFAM" id="SSF46689">
    <property type="entry name" value="Homeodomain-like"/>
    <property type="match status" value="1"/>
</dbReference>
<evidence type="ECO:0000256" key="4">
    <source>
        <dbReference type="SAM" id="MobiDB-lite"/>
    </source>
</evidence>
<sequence>MAKDVGLTTFQLSRLFGRVVGKSMPALLRERRMHRAAELLRSTGHNIGDVAFAVGYYSISAFSRAFSREMGMTPSEYRRRPTDGQGTDTSPGLQPFAAGG</sequence>
<dbReference type="InterPro" id="IPR009057">
    <property type="entry name" value="Homeodomain-like_sf"/>
</dbReference>
<evidence type="ECO:0000313" key="7">
    <source>
        <dbReference type="Proteomes" id="UP000253426"/>
    </source>
</evidence>
<keyword evidence="2" id="KW-0238">DNA-binding</keyword>
<dbReference type="SMART" id="SM00342">
    <property type="entry name" value="HTH_ARAC"/>
    <property type="match status" value="1"/>
</dbReference>
<dbReference type="PROSITE" id="PS00041">
    <property type="entry name" value="HTH_ARAC_FAMILY_1"/>
    <property type="match status" value="1"/>
</dbReference>
<evidence type="ECO:0000256" key="1">
    <source>
        <dbReference type="ARBA" id="ARBA00023015"/>
    </source>
</evidence>
<dbReference type="EMBL" id="QNRR01000001">
    <property type="protein sequence ID" value="RBP48230.1"/>
    <property type="molecule type" value="Genomic_DNA"/>
</dbReference>
<dbReference type="GO" id="GO:0003700">
    <property type="term" value="F:DNA-binding transcription factor activity"/>
    <property type="evidence" value="ECO:0007669"/>
    <property type="project" value="InterPro"/>
</dbReference>
<protein>
    <submittedName>
        <fullName evidence="6">Helix-turn-helix protein</fullName>
    </submittedName>
</protein>
<feature type="region of interest" description="Disordered" evidence="4">
    <location>
        <begin position="74"/>
        <end position="100"/>
    </location>
</feature>
<dbReference type="Pfam" id="PF12833">
    <property type="entry name" value="HTH_18"/>
    <property type="match status" value="1"/>
</dbReference>
<evidence type="ECO:0000256" key="3">
    <source>
        <dbReference type="ARBA" id="ARBA00023163"/>
    </source>
</evidence>
<accession>A0A366HWE3</accession>
<dbReference type="GO" id="GO:0043565">
    <property type="term" value="F:sequence-specific DNA binding"/>
    <property type="evidence" value="ECO:0007669"/>
    <property type="project" value="InterPro"/>
</dbReference>
<feature type="domain" description="HTH araC/xylS-type" evidence="5">
    <location>
        <begin position="1"/>
        <end position="80"/>
    </location>
</feature>
<dbReference type="PANTHER" id="PTHR43280:SF2">
    <property type="entry name" value="HTH-TYPE TRANSCRIPTIONAL REGULATOR EXSA"/>
    <property type="match status" value="1"/>
</dbReference>
<dbReference type="InterPro" id="IPR018062">
    <property type="entry name" value="HTH_AraC-typ_CS"/>
</dbReference>